<evidence type="ECO:0000256" key="7">
    <source>
        <dbReference type="HAMAP-Rule" id="MF_01894"/>
    </source>
</evidence>
<feature type="domain" description="SMC hinge" evidence="8">
    <location>
        <begin position="525"/>
        <end position="638"/>
    </location>
</feature>
<dbReference type="SMART" id="SM00968">
    <property type="entry name" value="SMC_hinge"/>
    <property type="match status" value="1"/>
</dbReference>
<dbReference type="InterPro" id="IPR011890">
    <property type="entry name" value="SMC_prok"/>
</dbReference>
<feature type="coiled-coil region" evidence="7">
    <location>
        <begin position="271"/>
        <end position="445"/>
    </location>
</feature>
<proteinExistence type="inferred from homology"/>
<evidence type="ECO:0000256" key="4">
    <source>
        <dbReference type="ARBA" id="ARBA00022840"/>
    </source>
</evidence>
<dbReference type="GO" id="GO:0003677">
    <property type="term" value="F:DNA binding"/>
    <property type="evidence" value="ECO:0007669"/>
    <property type="project" value="UniProtKB-UniRule"/>
</dbReference>
<dbReference type="GO" id="GO:0006260">
    <property type="term" value="P:DNA replication"/>
    <property type="evidence" value="ECO:0007669"/>
    <property type="project" value="UniProtKB-UniRule"/>
</dbReference>
<dbReference type="FunFam" id="3.40.50.300:FF:000901">
    <property type="entry name" value="Chromosome partition protein Smc"/>
    <property type="match status" value="1"/>
</dbReference>
<reference evidence="9" key="1">
    <citation type="journal article" date="2015" name="Genome Announc.">
        <title>Draft Genome Sequence of Anaerolineae Strain TC1, a Novel Isolate from a Methanogenic Wastewater Treatment System.</title>
        <authorList>
            <person name="Matsuura N."/>
            <person name="Tourlousse D.M."/>
            <person name="Sun L."/>
            <person name="Toyonaga M."/>
            <person name="Kuroda K."/>
            <person name="Ohashi A."/>
            <person name="Cruz R."/>
            <person name="Yamaguchi T."/>
            <person name="Sekiguchi Y."/>
        </authorList>
    </citation>
    <scope>NUCLEOTIDE SEQUENCE [LARGE SCALE GENOMIC DNA]</scope>
    <source>
        <strain evidence="9">TC1</strain>
    </source>
</reference>
<name>A0A0S7BTK8_9CHLR</name>
<dbReference type="InterPro" id="IPR036277">
    <property type="entry name" value="SMC_hinge_sf"/>
</dbReference>
<keyword evidence="5 7" id="KW-0175">Coiled coil</keyword>
<organism evidence="9">
    <name type="scientific">Flexilinea flocculi</name>
    <dbReference type="NCBI Taxonomy" id="1678840"/>
    <lineage>
        <taxon>Bacteria</taxon>
        <taxon>Bacillati</taxon>
        <taxon>Chloroflexota</taxon>
        <taxon>Anaerolineae</taxon>
        <taxon>Anaerolineales</taxon>
        <taxon>Anaerolineaceae</taxon>
        <taxon>Flexilinea</taxon>
    </lineage>
</organism>
<keyword evidence="6 7" id="KW-0238">DNA-binding</keyword>
<dbReference type="SUPFAM" id="SSF52540">
    <property type="entry name" value="P-loop containing nucleoside triphosphate hydrolases"/>
    <property type="match status" value="2"/>
</dbReference>
<dbReference type="InterPro" id="IPR003395">
    <property type="entry name" value="RecF/RecN/SMC_N"/>
</dbReference>
<dbReference type="GO" id="GO:0005524">
    <property type="term" value="F:ATP binding"/>
    <property type="evidence" value="ECO:0007669"/>
    <property type="project" value="UniProtKB-UniRule"/>
</dbReference>
<evidence type="ECO:0000256" key="6">
    <source>
        <dbReference type="ARBA" id="ARBA00023125"/>
    </source>
</evidence>
<dbReference type="GO" id="GO:0007062">
    <property type="term" value="P:sister chromatid cohesion"/>
    <property type="evidence" value="ECO:0007669"/>
    <property type="project" value="InterPro"/>
</dbReference>
<dbReference type="Gene3D" id="3.40.50.300">
    <property type="entry name" value="P-loop containing nucleotide triphosphate hydrolases"/>
    <property type="match status" value="2"/>
</dbReference>
<feature type="binding site" evidence="7">
    <location>
        <begin position="34"/>
        <end position="41"/>
    </location>
    <ligand>
        <name>ATP</name>
        <dbReference type="ChEBI" id="CHEBI:30616"/>
    </ligand>
</feature>
<evidence type="ECO:0000256" key="2">
    <source>
        <dbReference type="ARBA" id="ARBA00022490"/>
    </source>
</evidence>
<dbReference type="HAMAP" id="MF_01894">
    <property type="entry name" value="Smc_prok"/>
    <property type="match status" value="1"/>
</dbReference>
<keyword evidence="3 7" id="KW-0547">Nucleotide-binding</keyword>
<dbReference type="NCBIfam" id="TIGR02168">
    <property type="entry name" value="SMC_prok_B"/>
    <property type="match status" value="1"/>
</dbReference>
<dbReference type="PIRSF" id="PIRSF005719">
    <property type="entry name" value="SMC"/>
    <property type="match status" value="1"/>
</dbReference>
<dbReference type="Pfam" id="PF02463">
    <property type="entry name" value="SMC_N"/>
    <property type="match status" value="2"/>
</dbReference>
<dbReference type="GO" id="GO:0005737">
    <property type="term" value="C:cytoplasm"/>
    <property type="evidence" value="ECO:0007669"/>
    <property type="project" value="UniProtKB-SubCell"/>
</dbReference>
<evidence type="ECO:0000259" key="8">
    <source>
        <dbReference type="SMART" id="SM00968"/>
    </source>
</evidence>
<dbReference type="GO" id="GO:0030261">
    <property type="term" value="P:chromosome condensation"/>
    <property type="evidence" value="ECO:0007669"/>
    <property type="project" value="InterPro"/>
</dbReference>
<dbReference type="SUPFAM" id="SSF75553">
    <property type="entry name" value="Smc hinge domain"/>
    <property type="match status" value="1"/>
</dbReference>
<dbReference type="PATRIC" id="fig|1678840.3.peg.1304"/>
<keyword evidence="2 7" id="KW-0963">Cytoplasm</keyword>
<dbReference type="OrthoDB" id="9808768at2"/>
<dbReference type="STRING" id="1678840.ATC1_1387"/>
<dbReference type="Gene3D" id="3.30.70.1620">
    <property type="match status" value="1"/>
</dbReference>
<protein>
    <recommendedName>
        <fullName evidence="7">Chromosome partition protein Smc</fullName>
    </recommendedName>
</protein>
<dbReference type="AlphaFoldDB" id="A0A0S7BTK8"/>
<dbReference type="Proteomes" id="UP000053370">
    <property type="component" value="Unassembled WGS sequence"/>
</dbReference>
<dbReference type="InterPro" id="IPR024704">
    <property type="entry name" value="SMC"/>
</dbReference>
<comment type="function">
    <text evidence="7">Required for chromosome condensation and partitioning.</text>
</comment>
<dbReference type="RefSeq" id="WP_062279150.1">
    <property type="nucleotide sequence ID" value="NZ_DF968181.1"/>
</dbReference>
<comment type="subunit">
    <text evidence="7">Homodimer.</text>
</comment>
<gene>
    <name evidence="7" type="primary">smc</name>
    <name evidence="9" type="ORF">ATC1_1387</name>
</gene>
<dbReference type="InterPro" id="IPR010935">
    <property type="entry name" value="SMC_hinge"/>
</dbReference>
<dbReference type="InterPro" id="IPR027417">
    <property type="entry name" value="P-loop_NTPase"/>
</dbReference>
<comment type="subcellular location">
    <subcellularLocation>
        <location evidence="1 7">Cytoplasm</location>
    </subcellularLocation>
</comment>
<dbReference type="PANTHER" id="PTHR43977">
    <property type="entry name" value="STRUCTURAL MAINTENANCE OF CHROMOSOMES PROTEIN 3"/>
    <property type="match status" value="1"/>
</dbReference>
<evidence type="ECO:0000256" key="3">
    <source>
        <dbReference type="ARBA" id="ARBA00022741"/>
    </source>
</evidence>
<comment type="domain">
    <text evidence="7">Contains large globular domains required for ATP hydrolysis at each terminus and a third globular domain forming a flexible hinge near the middle of the molecule. These domains are separated by coiled-coil structures.</text>
</comment>
<accession>A0A0S7BTK8</accession>
<dbReference type="Gene3D" id="1.20.1060.20">
    <property type="match status" value="1"/>
</dbReference>
<sequence length="1200" mass="137589">MALRLKSIELQGYKTFANKVRFEFPARITAIVGPNGSGKSNISDSIRWVLGEQSYSLLRGRKTMDMIFTGSEQKARAGMASVSILFDNQDHWLPIDYEEVSITRRAFRDGDNEYAINGQKVRLKDINELLGQSGLAERTYTVIGQGLIDNALSLKPDDRRKFFEEAAGIGLFRSRREEALERLDVTRRNMERIGDILGELEPRIHSLERQAKKAREYEQIKQDLKSLLREWYGYHWHKSQQLLISAMNQHAVQEEKTNQTRLEFAEFDNHLTALQEKVRTTRLNLSQLHNRLSDAHHQLEQSTRSSAILAERLTTAKNQLAEQLKEIDSTVAELAILENRKKTYENEIIELQKSCETALQQKDLVEQELQGKQSELKRLQNERTERRNSLTKIEASLIRLNARKDELQNQMNSLTQSIEKLKIALEDHQSNLASIRNESTRYSAEFEKTELLLKENIQKQNQIRETLQSLDKQRSGLLAEQNKADVEFSRCAAQIEVIKNADQSFAGLNQGAQFLIKVAKQGKLRQNLRSLGSLFIIPKEYEIAAASALGDHLDAILMEPEDLNYAMDLLCSGENGRAVMISEAFHSERHSGQNNPALESLPCLIDLIQFDETLHSIAERLFGNVYLAESRKQAMKLQSELQPDQMIVTLSGDTFRANGSIISGNENRHQVLSRPREKQELQEKMAAAQEKAAQHQKAIKDLDLTIELKRKENQEISVHITEYRLALETIQKKMSQYSMEIQKQEQTIAFQNQRIREYEKQIQAACNTTTQDDSEILKLEKERNALQETIHQLTNSMHQIQLDELQNQLHHWTLEWTVTDKSIRETQFRIADLNAQIQKNQQKKQLNETKVAEINHQIYQMIQNEIEIRKESEEINLLSKSIEAEIAPEEIVLAKLEEEHNTAQAEFQAFQIKLSAAEKAFAQSQIDVTRNKDQLEILRKQIEDDFGLVAFDYCDQIQGQTPLPLGDWVDKLPIIESLPPEMEEQITRQKAFLYRMGSINPESITEYKTVNERYLFLKTQKNDLEKAAGDLRKVINELDEMMKNAFQKTFEKVQIEFATMFTRLFNGGSAKLILTDPDDPNQSGIDIEAKLPGHREQELSLLSGGERSLTSVALVFALLRVNPTPFCVMDEVDAALDEANVGRFCELLKELSQETQFIVITHNRNTVETADVIYGITMGRDSASQSVSLRLDQVSKEILN</sequence>
<dbReference type="Pfam" id="PF06470">
    <property type="entry name" value="SMC_hinge"/>
    <property type="match status" value="1"/>
</dbReference>
<dbReference type="EMBL" id="DF968181">
    <property type="protein sequence ID" value="GAP40121.1"/>
    <property type="molecule type" value="Genomic_DNA"/>
</dbReference>
<keyword evidence="10" id="KW-1185">Reference proteome</keyword>
<evidence type="ECO:0000313" key="10">
    <source>
        <dbReference type="Proteomes" id="UP000053370"/>
    </source>
</evidence>
<dbReference type="GO" id="GO:0007059">
    <property type="term" value="P:chromosome segregation"/>
    <property type="evidence" value="ECO:0007669"/>
    <property type="project" value="UniProtKB-UniRule"/>
</dbReference>
<dbReference type="GO" id="GO:0016887">
    <property type="term" value="F:ATP hydrolysis activity"/>
    <property type="evidence" value="ECO:0007669"/>
    <property type="project" value="InterPro"/>
</dbReference>
<evidence type="ECO:0000313" key="9">
    <source>
        <dbReference type="EMBL" id="GAP40121.1"/>
    </source>
</evidence>
<dbReference type="GO" id="GO:0005694">
    <property type="term" value="C:chromosome"/>
    <property type="evidence" value="ECO:0007669"/>
    <property type="project" value="InterPro"/>
</dbReference>
<keyword evidence="4 7" id="KW-0067">ATP-binding</keyword>
<evidence type="ECO:0000256" key="1">
    <source>
        <dbReference type="ARBA" id="ARBA00004496"/>
    </source>
</evidence>
<comment type="similarity">
    <text evidence="7">Belongs to the SMC family.</text>
</comment>
<feature type="coiled-coil region" evidence="7">
    <location>
        <begin position="1017"/>
        <end position="1044"/>
    </location>
</feature>
<evidence type="ECO:0000256" key="5">
    <source>
        <dbReference type="ARBA" id="ARBA00023054"/>
    </source>
</evidence>
<feature type="coiled-coil region" evidence="7">
    <location>
        <begin position="678"/>
        <end position="850"/>
    </location>
</feature>